<proteinExistence type="inferred from homology"/>
<dbReference type="InterPro" id="IPR058637">
    <property type="entry name" value="YknX-like_C"/>
</dbReference>
<organism evidence="6 7">
    <name type="scientific">Alicyclobacillus macrosporangiidus</name>
    <dbReference type="NCBI Taxonomy" id="392015"/>
    <lineage>
        <taxon>Bacteria</taxon>
        <taxon>Bacillati</taxon>
        <taxon>Bacillota</taxon>
        <taxon>Bacilli</taxon>
        <taxon>Bacillales</taxon>
        <taxon>Alicyclobacillaceae</taxon>
        <taxon>Alicyclobacillus</taxon>
    </lineage>
</organism>
<keyword evidence="7" id="KW-1185">Reference proteome</keyword>
<evidence type="ECO:0000256" key="3">
    <source>
        <dbReference type="SAM" id="SignalP"/>
    </source>
</evidence>
<dbReference type="GO" id="GO:1990281">
    <property type="term" value="C:efflux pump complex"/>
    <property type="evidence" value="ECO:0007669"/>
    <property type="project" value="TreeGrafter"/>
</dbReference>
<dbReference type="RefSeq" id="WP_074952353.1">
    <property type="nucleotide sequence ID" value="NZ_FPBV01000010.1"/>
</dbReference>
<evidence type="ECO:0000313" key="7">
    <source>
        <dbReference type="Proteomes" id="UP000183508"/>
    </source>
</evidence>
<dbReference type="PANTHER" id="PTHR30469">
    <property type="entry name" value="MULTIDRUG RESISTANCE PROTEIN MDTA"/>
    <property type="match status" value="1"/>
</dbReference>
<feature type="coiled-coil region" evidence="2">
    <location>
        <begin position="135"/>
        <end position="231"/>
    </location>
</feature>
<sequence>MFKTKHHKAAAIAAVLAAAPIIFLPGCGSSQKPNLPPLPPAPVSVMTVKPSPMTIGDTYLGQVTPYIQTVLSPAASGLLSAVNVRPGDVVKAGQVVATLDKSTLVPQQNAVTQAQVALSNAKQQYADALAMYNDRTSAQQQLQAAQNAVEQQKLAVQAAEQNLQKAQLQAQAALKGGGTPQDLSALQAVVAADQQAVDSAKKQLDLANSNLQILQQNLDTAKRLYGDITQEQVQQAYENYEKALASYNSWQHGAFGGNNPYANQVQAYQSIYNALNTGYTQLQQAQQQYNQGLAAVSQAQTALSSAQSNLANAQKSLADATPDASTNLAQQTQLTVQQAETSLAQAQAQYQAAQSSLKLAQAIYDDRTQAKQALDNALAQLKTSTANLQTAQATLEMQVKDGQVTTPISGYVQAVNAQVGQNVGPQTQMITIASMDPAMATVQVPEFDIGKLKVGTKMSVYVPTLNQTVEGKVFAIHPQLDSATNQYPVDIELDGGGAKLLPGMQVEARQETTGSQTAILVPADSVLSLQSGAQEVFVVQNGVAHSRIVQVGAMTSSQYEITSGLQTGDQLVVKGQNLLSDGDKVTIVPDTDSTKQTGSAKTGE</sequence>
<dbReference type="Gene3D" id="2.40.420.20">
    <property type="match status" value="1"/>
</dbReference>
<dbReference type="EMBL" id="FPBV01000010">
    <property type="protein sequence ID" value="SFU84327.1"/>
    <property type="molecule type" value="Genomic_DNA"/>
</dbReference>
<dbReference type="SUPFAM" id="SSF111369">
    <property type="entry name" value="HlyD-like secretion proteins"/>
    <property type="match status" value="2"/>
</dbReference>
<dbReference type="InterPro" id="IPR006143">
    <property type="entry name" value="RND_pump_MFP"/>
</dbReference>
<accession>A0A1I7JGL3</accession>
<comment type="similarity">
    <text evidence="1">Belongs to the membrane fusion protein (MFP) (TC 8.A.1) family.</text>
</comment>
<evidence type="ECO:0000313" key="6">
    <source>
        <dbReference type="EMBL" id="SFU84327.1"/>
    </source>
</evidence>
<feature type="domain" description="YknX-like C-terminal permuted SH3-like" evidence="5">
    <location>
        <begin position="519"/>
        <end position="587"/>
    </location>
</feature>
<protein>
    <submittedName>
        <fullName evidence="6">RND family efflux transporter, MFP subunit</fullName>
    </submittedName>
</protein>
<evidence type="ECO:0000259" key="4">
    <source>
        <dbReference type="Pfam" id="PF25954"/>
    </source>
</evidence>
<name>A0A1I7JGL3_9BACL</name>
<evidence type="ECO:0000256" key="2">
    <source>
        <dbReference type="SAM" id="Coils"/>
    </source>
</evidence>
<dbReference type="GO" id="GO:0015562">
    <property type="term" value="F:efflux transmembrane transporter activity"/>
    <property type="evidence" value="ECO:0007669"/>
    <property type="project" value="TreeGrafter"/>
</dbReference>
<dbReference type="STRING" id="392015.SAMN05421543_11010"/>
<dbReference type="NCBIfam" id="TIGR01730">
    <property type="entry name" value="RND_mfp"/>
    <property type="match status" value="1"/>
</dbReference>
<dbReference type="Pfam" id="PF25954">
    <property type="entry name" value="Beta-barrel_RND_2"/>
    <property type="match status" value="1"/>
</dbReference>
<dbReference type="AlphaFoldDB" id="A0A1I7JGL3"/>
<dbReference type="Gene3D" id="1.10.287.470">
    <property type="entry name" value="Helix hairpin bin"/>
    <property type="match status" value="2"/>
</dbReference>
<feature type="signal peptide" evidence="3">
    <location>
        <begin position="1"/>
        <end position="24"/>
    </location>
</feature>
<reference evidence="7" key="1">
    <citation type="submission" date="2016-10" db="EMBL/GenBank/DDBJ databases">
        <authorList>
            <person name="Varghese N."/>
        </authorList>
    </citation>
    <scope>NUCLEOTIDE SEQUENCE [LARGE SCALE GENOMIC DNA]</scope>
    <source>
        <strain evidence="7">DSM 17980</strain>
    </source>
</reference>
<feature type="chain" id="PRO_5039279297" evidence="3">
    <location>
        <begin position="25"/>
        <end position="604"/>
    </location>
</feature>
<dbReference type="InterPro" id="IPR058792">
    <property type="entry name" value="Beta-barrel_RND_2"/>
</dbReference>
<keyword evidence="2" id="KW-0175">Coiled coil</keyword>
<gene>
    <name evidence="6" type="ORF">SAMN05421543_11010</name>
</gene>
<evidence type="ECO:0000259" key="5">
    <source>
        <dbReference type="Pfam" id="PF25989"/>
    </source>
</evidence>
<dbReference type="Gene3D" id="2.40.30.170">
    <property type="match status" value="1"/>
</dbReference>
<dbReference type="Proteomes" id="UP000183508">
    <property type="component" value="Unassembled WGS sequence"/>
</dbReference>
<feature type="coiled-coil region" evidence="2">
    <location>
        <begin position="296"/>
        <end position="394"/>
    </location>
</feature>
<feature type="domain" description="CusB-like beta-barrel" evidence="4">
    <location>
        <begin position="441"/>
        <end position="511"/>
    </location>
</feature>
<evidence type="ECO:0000256" key="1">
    <source>
        <dbReference type="ARBA" id="ARBA00009477"/>
    </source>
</evidence>
<dbReference type="OrthoDB" id="9813047at2"/>
<dbReference type="Gene3D" id="2.40.50.100">
    <property type="match status" value="2"/>
</dbReference>
<keyword evidence="3" id="KW-0732">Signal</keyword>
<dbReference type="Gene3D" id="1.10.287.620">
    <property type="entry name" value="Helix Hairpins"/>
    <property type="match status" value="1"/>
</dbReference>
<dbReference type="Pfam" id="PF25989">
    <property type="entry name" value="YknX_C"/>
    <property type="match status" value="1"/>
</dbReference>
<dbReference type="PANTHER" id="PTHR30469:SF15">
    <property type="entry name" value="HLYD FAMILY OF SECRETION PROTEINS"/>
    <property type="match status" value="1"/>
</dbReference>